<dbReference type="GO" id="GO:0005829">
    <property type="term" value="C:cytosol"/>
    <property type="evidence" value="ECO:0007669"/>
    <property type="project" value="TreeGrafter"/>
</dbReference>
<feature type="domain" description="Hydantoinase A/oxoprolinase" evidence="1">
    <location>
        <begin position="217"/>
        <end position="498"/>
    </location>
</feature>
<feature type="domain" description="Acetophenone carboxylase-like C-terminal" evidence="3">
    <location>
        <begin position="518"/>
        <end position="698"/>
    </location>
</feature>
<evidence type="ECO:0000313" key="4">
    <source>
        <dbReference type="EMBL" id="PSR34469.1"/>
    </source>
</evidence>
<dbReference type="PANTHER" id="PTHR11365:SF23">
    <property type="entry name" value="HYPOTHETICAL 5-OXOPROLINASE (EUROFUNG)-RELATED"/>
    <property type="match status" value="1"/>
</dbReference>
<dbReference type="InterPro" id="IPR002821">
    <property type="entry name" value="Hydantoinase_A"/>
</dbReference>
<dbReference type="EMBL" id="PXYW01000008">
    <property type="protein sequence ID" value="PSR34469.1"/>
    <property type="molecule type" value="Genomic_DNA"/>
</dbReference>
<dbReference type="InterPro" id="IPR049517">
    <property type="entry name" value="ACX-like_C"/>
</dbReference>
<name>A0A2T2XIZ8_9FIRM</name>
<accession>A0A2T2XIZ8</accession>
<dbReference type="GO" id="GO:0017168">
    <property type="term" value="F:5-oxoprolinase (ATP-hydrolyzing) activity"/>
    <property type="evidence" value="ECO:0007669"/>
    <property type="project" value="TreeGrafter"/>
</dbReference>
<evidence type="ECO:0000313" key="5">
    <source>
        <dbReference type="Proteomes" id="UP000242972"/>
    </source>
</evidence>
<dbReference type="Pfam" id="PF01968">
    <property type="entry name" value="Hydantoinase_A"/>
    <property type="match status" value="1"/>
</dbReference>
<comment type="caution">
    <text evidence="4">The sequence shown here is derived from an EMBL/GenBank/DDBJ whole genome shotgun (WGS) entry which is preliminary data.</text>
</comment>
<protein>
    <submittedName>
        <fullName evidence="4">Hydantoinase</fullName>
    </submittedName>
</protein>
<sequence>MKRVSVDIGGTFTDCFLVFDDQYIEAKALTTHHNLANGFMEALAQAAESINETTHSVLSQVDSVRYATTLGTNALIERTGPSVGVLVTAGYESAIPLMRGRGYGEGLSPGAQADLPGARRPEPLVSIPLIRGLRERIDYRGTVVLPLDVEHLRSQVRTLIDRGARAFVVALVNSVMNPEHERLVEEVILDEYPSHLLGNFPVILSHQVGGRKGEYVRATSAILDAYLHDQMYYGLSALEMRLKESGYQKPMLVMHNTGGMAQLNSTHALQTIHSGPVAGVNASEHLGDQFDIDNIVTTDMGGTSFDIGIVVKGGIKFYDFNPVMDRWLVNVPMMHLETIGAGGGSIARFDRLYNTIEIGPMSAGSDPGPACYDRGGLLPTVTDADLILGYLDPEYYAGGHINLNRRRSEFAIEDELCELTGLSVVEVAQFIKQKVDTNMAHAISKELGAKGYDPRQFTLLAYGGNGPLHCCGIASALGSSQILIPPFSSVFSALGAGNMDQMHVHERSVFMWVYDSNTQRLMDQYETFNNIVAELENLGREDLKRQGLTEEAIQFRLELDMRYGNQLTQTSVVSPVRRIASDADLLHLIEAFGDDYGRRFGQGSQAPEAGIRINAIRVLSFVQTGRIPFRRTTVYTDADADPVGHRLCHFPGIAQPVETAVYRADRVPEGAKIIGPALIESPRTTYLVERDWVLHMDQQGAAWIRRV</sequence>
<reference evidence="4 5" key="1">
    <citation type="journal article" date="2014" name="BMC Genomics">
        <title>Comparison of environmental and isolate Sulfobacillus genomes reveals diverse carbon, sulfur, nitrogen, and hydrogen metabolisms.</title>
        <authorList>
            <person name="Justice N.B."/>
            <person name="Norman A."/>
            <person name="Brown C.T."/>
            <person name="Singh A."/>
            <person name="Thomas B.C."/>
            <person name="Banfield J.F."/>
        </authorList>
    </citation>
    <scope>NUCLEOTIDE SEQUENCE [LARGE SCALE GENOMIC DNA]</scope>
    <source>
        <strain evidence="4">AMDSBA4</strain>
    </source>
</reference>
<dbReference type="Proteomes" id="UP000242972">
    <property type="component" value="Unassembled WGS sequence"/>
</dbReference>
<dbReference type="GO" id="GO:0006749">
    <property type="term" value="P:glutathione metabolic process"/>
    <property type="evidence" value="ECO:0007669"/>
    <property type="project" value="TreeGrafter"/>
</dbReference>
<dbReference type="Pfam" id="PF19278">
    <property type="entry name" value="Hydant_A_C"/>
    <property type="match status" value="1"/>
</dbReference>
<feature type="domain" description="Hydantoinase/oxoprolinase N-terminal" evidence="2">
    <location>
        <begin position="3"/>
        <end position="190"/>
    </location>
</feature>
<dbReference type="Pfam" id="PF05378">
    <property type="entry name" value="Hydant_A_N"/>
    <property type="match status" value="1"/>
</dbReference>
<proteinExistence type="predicted"/>
<dbReference type="InterPro" id="IPR008040">
    <property type="entry name" value="Hydant_A_N"/>
</dbReference>
<dbReference type="InterPro" id="IPR045079">
    <property type="entry name" value="Oxoprolinase-like"/>
</dbReference>
<evidence type="ECO:0000259" key="3">
    <source>
        <dbReference type="Pfam" id="PF19278"/>
    </source>
</evidence>
<evidence type="ECO:0000259" key="1">
    <source>
        <dbReference type="Pfam" id="PF01968"/>
    </source>
</evidence>
<dbReference type="AlphaFoldDB" id="A0A2T2XIZ8"/>
<dbReference type="PANTHER" id="PTHR11365">
    <property type="entry name" value="5-OXOPROLINASE RELATED"/>
    <property type="match status" value="1"/>
</dbReference>
<gene>
    <name evidence="4" type="ORF">C7B46_04855</name>
</gene>
<organism evidence="4 5">
    <name type="scientific">Sulfobacillus benefaciens</name>
    <dbReference type="NCBI Taxonomy" id="453960"/>
    <lineage>
        <taxon>Bacteria</taxon>
        <taxon>Bacillati</taxon>
        <taxon>Bacillota</taxon>
        <taxon>Clostridia</taxon>
        <taxon>Eubacteriales</taxon>
        <taxon>Clostridiales Family XVII. Incertae Sedis</taxon>
        <taxon>Sulfobacillus</taxon>
    </lineage>
</organism>
<evidence type="ECO:0000259" key="2">
    <source>
        <dbReference type="Pfam" id="PF05378"/>
    </source>
</evidence>